<dbReference type="InterPro" id="IPR016169">
    <property type="entry name" value="FAD-bd_PCMH_sub2"/>
</dbReference>
<dbReference type="OrthoDB" id="235333at2"/>
<protein>
    <recommendedName>
        <fullName evidence="5">CNNM transmembrane domain-containing protein</fullName>
    </recommendedName>
</protein>
<evidence type="ECO:0000256" key="3">
    <source>
        <dbReference type="PROSITE-ProRule" id="PRU01193"/>
    </source>
</evidence>
<name>A0A518AJ86_9BACT</name>
<dbReference type="Pfam" id="PF03471">
    <property type="entry name" value="CorC_HlyC"/>
    <property type="match status" value="1"/>
</dbReference>
<evidence type="ECO:0000256" key="4">
    <source>
        <dbReference type="SAM" id="Phobius"/>
    </source>
</evidence>
<keyword evidence="2" id="KW-0129">CBS domain</keyword>
<feature type="transmembrane region" description="Helical" evidence="4">
    <location>
        <begin position="109"/>
        <end position="129"/>
    </location>
</feature>
<dbReference type="InterPro" id="IPR005170">
    <property type="entry name" value="Transptr-assoc_dom"/>
</dbReference>
<dbReference type="PROSITE" id="PS51846">
    <property type="entry name" value="CNNM"/>
    <property type="match status" value="1"/>
</dbReference>
<dbReference type="InterPro" id="IPR046342">
    <property type="entry name" value="CBS_dom_sf"/>
</dbReference>
<feature type="transmembrane region" description="Helical" evidence="4">
    <location>
        <begin position="53"/>
        <end position="75"/>
    </location>
</feature>
<dbReference type="SUPFAM" id="SSF56176">
    <property type="entry name" value="FAD-binding/transporter-associated domain-like"/>
    <property type="match status" value="1"/>
</dbReference>
<organism evidence="6 7">
    <name type="scientific">Aeoliella mucimassa</name>
    <dbReference type="NCBI Taxonomy" id="2527972"/>
    <lineage>
        <taxon>Bacteria</taxon>
        <taxon>Pseudomonadati</taxon>
        <taxon>Planctomycetota</taxon>
        <taxon>Planctomycetia</taxon>
        <taxon>Pirellulales</taxon>
        <taxon>Lacipirellulaceae</taxon>
        <taxon>Aeoliella</taxon>
    </lineage>
</organism>
<keyword evidence="3 4" id="KW-0812">Transmembrane</keyword>
<reference evidence="6 7" key="1">
    <citation type="submission" date="2019-02" db="EMBL/GenBank/DDBJ databases">
        <title>Deep-cultivation of Planctomycetes and their phenomic and genomic characterization uncovers novel biology.</title>
        <authorList>
            <person name="Wiegand S."/>
            <person name="Jogler M."/>
            <person name="Boedeker C."/>
            <person name="Pinto D."/>
            <person name="Vollmers J."/>
            <person name="Rivas-Marin E."/>
            <person name="Kohn T."/>
            <person name="Peeters S.H."/>
            <person name="Heuer A."/>
            <person name="Rast P."/>
            <person name="Oberbeckmann S."/>
            <person name="Bunk B."/>
            <person name="Jeske O."/>
            <person name="Meyerdierks A."/>
            <person name="Storesund J.E."/>
            <person name="Kallscheuer N."/>
            <person name="Luecker S."/>
            <person name="Lage O.M."/>
            <person name="Pohl T."/>
            <person name="Merkel B.J."/>
            <person name="Hornburger P."/>
            <person name="Mueller R.-W."/>
            <person name="Bruemmer F."/>
            <person name="Labrenz M."/>
            <person name="Spormann A.M."/>
            <person name="Op den Camp H."/>
            <person name="Overmann J."/>
            <person name="Amann R."/>
            <person name="Jetten M.S.M."/>
            <person name="Mascher T."/>
            <person name="Medema M.H."/>
            <person name="Devos D.P."/>
            <person name="Kaster A.-K."/>
            <person name="Ovreas L."/>
            <person name="Rohde M."/>
            <person name="Galperin M.Y."/>
            <person name="Jogler C."/>
        </authorList>
    </citation>
    <scope>NUCLEOTIDE SEQUENCE [LARGE SCALE GENOMIC DNA]</scope>
    <source>
        <strain evidence="6 7">Pan181</strain>
    </source>
</reference>
<evidence type="ECO:0000256" key="1">
    <source>
        <dbReference type="ARBA" id="ARBA00022737"/>
    </source>
</evidence>
<evidence type="ECO:0000259" key="5">
    <source>
        <dbReference type="PROSITE" id="PS51846"/>
    </source>
</evidence>
<dbReference type="Proteomes" id="UP000315750">
    <property type="component" value="Chromosome"/>
</dbReference>
<dbReference type="Gene3D" id="3.30.465.10">
    <property type="match status" value="1"/>
</dbReference>
<gene>
    <name evidence="6" type="ORF">Pan181_09170</name>
</gene>
<dbReference type="KEGG" id="amuc:Pan181_09170"/>
<dbReference type="InterPro" id="IPR036318">
    <property type="entry name" value="FAD-bd_PCMH-like_sf"/>
</dbReference>
<dbReference type="GO" id="GO:0005886">
    <property type="term" value="C:plasma membrane"/>
    <property type="evidence" value="ECO:0007669"/>
    <property type="project" value="TreeGrafter"/>
</dbReference>
<dbReference type="EMBL" id="CP036278">
    <property type="protein sequence ID" value="QDU54734.1"/>
    <property type="molecule type" value="Genomic_DNA"/>
</dbReference>
<dbReference type="PANTHER" id="PTHR22777">
    <property type="entry name" value="HEMOLYSIN-RELATED"/>
    <property type="match status" value="1"/>
</dbReference>
<dbReference type="Pfam" id="PF01595">
    <property type="entry name" value="CNNM"/>
    <property type="match status" value="1"/>
</dbReference>
<keyword evidence="7" id="KW-1185">Reference proteome</keyword>
<dbReference type="Gene3D" id="3.10.580.10">
    <property type="entry name" value="CBS-domain"/>
    <property type="match status" value="1"/>
</dbReference>
<feature type="domain" description="CNNM transmembrane" evidence="5">
    <location>
        <begin position="1"/>
        <end position="179"/>
    </location>
</feature>
<keyword evidence="3 4" id="KW-0472">Membrane</keyword>
<evidence type="ECO:0000256" key="2">
    <source>
        <dbReference type="ARBA" id="ARBA00023122"/>
    </source>
</evidence>
<dbReference type="PANTHER" id="PTHR22777:SF17">
    <property type="entry name" value="UPF0053 PROTEIN SLL0260"/>
    <property type="match status" value="1"/>
</dbReference>
<dbReference type="AlphaFoldDB" id="A0A518AJ86"/>
<proteinExistence type="predicted"/>
<sequence>MLVLLVGSAFFSASEAALFYLTRDDRERFVHGNRAQKRVVQLLERPETLLTSVLFWNLVINISYFAIASSIGLALERSGHHEAAAMFAIGSLLAIILLSEMVPKNLAVLWPRVISTAVSLPLIASVRVLSPILPSLRFVNRISLRTIMPNFEQEAYLELRDIERAISLSTPDKTLARQEELVLNQIVSLTEMEAEELMRPRSGLTIYQAPVSLEDLRKKPPTCDHLLVAESDSDEIDRAMPLAQLATTTAKHLELECDRVPYVPWCASGATTLDVLNQSRGGLAVVINELGETIGIVTFDDVMHALFSNPAIRDTSRTAAQSIEPLGDEVYQLNGALTLRRLAKLLKLHLPEAKSVTVAGLLQESLQRLPQPDDEVVWGSCLFRVIDSPRPGRLTATVERLSPDSDLLNHHSDGGAS</sequence>
<dbReference type="RefSeq" id="WP_145245671.1">
    <property type="nucleotide sequence ID" value="NZ_CP036278.1"/>
</dbReference>
<keyword evidence="1" id="KW-0677">Repeat</keyword>
<accession>A0A518AJ86</accession>
<dbReference type="SMART" id="SM01091">
    <property type="entry name" value="CorC_HlyC"/>
    <property type="match status" value="1"/>
</dbReference>
<evidence type="ECO:0000313" key="7">
    <source>
        <dbReference type="Proteomes" id="UP000315750"/>
    </source>
</evidence>
<feature type="transmembrane region" description="Helical" evidence="4">
    <location>
        <begin position="84"/>
        <end position="103"/>
    </location>
</feature>
<evidence type="ECO:0000313" key="6">
    <source>
        <dbReference type="EMBL" id="QDU54734.1"/>
    </source>
</evidence>
<keyword evidence="3 4" id="KW-1133">Transmembrane helix</keyword>
<dbReference type="SUPFAM" id="SSF54631">
    <property type="entry name" value="CBS-domain pair"/>
    <property type="match status" value="1"/>
</dbReference>
<dbReference type="InterPro" id="IPR002550">
    <property type="entry name" value="CNNM"/>
</dbReference>
<dbReference type="GO" id="GO:0050660">
    <property type="term" value="F:flavin adenine dinucleotide binding"/>
    <property type="evidence" value="ECO:0007669"/>
    <property type="project" value="InterPro"/>
</dbReference>